<reference evidence="6 7" key="1">
    <citation type="submission" date="2023-07" db="EMBL/GenBank/DDBJ databases">
        <title>Comparative genomics of wheat-associated soil bacteria to identify genetic determinants of phenazine resistance.</title>
        <authorList>
            <person name="Mouncey N."/>
        </authorList>
    </citation>
    <scope>NUCLEOTIDE SEQUENCE [LARGE SCALE GENOMIC DNA]</scope>
    <source>
        <strain evidence="6 7">B2I6</strain>
    </source>
</reference>
<evidence type="ECO:0000313" key="7">
    <source>
        <dbReference type="Proteomes" id="UP001230654"/>
    </source>
</evidence>
<keyword evidence="3" id="KW-0804">Transcription</keyword>
<dbReference type="InterPro" id="IPR050204">
    <property type="entry name" value="AraC_XylS_family_regulators"/>
</dbReference>
<dbReference type="Pfam" id="PF12833">
    <property type="entry name" value="HTH_18"/>
    <property type="match status" value="1"/>
</dbReference>
<protein>
    <submittedName>
        <fullName evidence="6">AraC-like DNA-binding protein</fullName>
    </submittedName>
</protein>
<evidence type="ECO:0000256" key="1">
    <source>
        <dbReference type="ARBA" id="ARBA00023015"/>
    </source>
</evidence>
<sequence>MPTTSTSTCDSARTLDPPAYRTPLGVEITTGEQTPARLPGRTSPHPAHRLLARDGGEYLFVGLRGGARPGSAAPAPAPAADEPIDALGLRLAPGDVCFYDVHRAPALDFREPFRATTFLVPAELLGLADSDVRRIARTPVARASRLGTLLSPLLSDLARATAEARPPVGEMLAWNAVNLLATLAAEQLATATPGTPGTPGTRGAPGTPGTHPPVLGRVLEYVEIHLTDPDLSPEVIARAHHISVRYLHKLFKDEGTTVGRWILRRRLEECRRDLMRYGRGGRTIAAVAARWGFPSATHFSRVFRSAYGMSPREWRDTAGRGTRGDVAGAAVARHR</sequence>
<evidence type="ECO:0000256" key="2">
    <source>
        <dbReference type="ARBA" id="ARBA00023125"/>
    </source>
</evidence>
<dbReference type="Proteomes" id="UP001230654">
    <property type="component" value="Unassembled WGS sequence"/>
</dbReference>
<gene>
    <name evidence="6" type="ORF">QF030_001636</name>
</gene>
<dbReference type="Gene3D" id="1.10.10.60">
    <property type="entry name" value="Homeodomain-like"/>
    <property type="match status" value="1"/>
</dbReference>
<evidence type="ECO:0000256" key="4">
    <source>
        <dbReference type="SAM" id="MobiDB-lite"/>
    </source>
</evidence>
<dbReference type="SMART" id="SM00342">
    <property type="entry name" value="HTH_ARAC"/>
    <property type="match status" value="1"/>
</dbReference>
<keyword evidence="7" id="KW-1185">Reference proteome</keyword>
<organism evidence="6 7">
    <name type="scientific">Streptomyces rishiriensis</name>
    <dbReference type="NCBI Taxonomy" id="68264"/>
    <lineage>
        <taxon>Bacteria</taxon>
        <taxon>Bacillati</taxon>
        <taxon>Actinomycetota</taxon>
        <taxon>Actinomycetes</taxon>
        <taxon>Kitasatosporales</taxon>
        <taxon>Streptomycetaceae</taxon>
        <taxon>Streptomyces</taxon>
    </lineage>
</organism>
<dbReference type="PRINTS" id="PR00032">
    <property type="entry name" value="HTHARAC"/>
</dbReference>
<dbReference type="InterPro" id="IPR009057">
    <property type="entry name" value="Homeodomain-like_sf"/>
</dbReference>
<dbReference type="SUPFAM" id="SSF46689">
    <property type="entry name" value="Homeodomain-like"/>
    <property type="match status" value="1"/>
</dbReference>
<feature type="region of interest" description="Disordered" evidence="4">
    <location>
        <begin position="190"/>
        <end position="212"/>
    </location>
</feature>
<dbReference type="InterPro" id="IPR018060">
    <property type="entry name" value="HTH_AraC"/>
</dbReference>
<feature type="compositionally biased region" description="Polar residues" evidence="4">
    <location>
        <begin position="1"/>
        <end position="11"/>
    </location>
</feature>
<evidence type="ECO:0000256" key="3">
    <source>
        <dbReference type="ARBA" id="ARBA00023163"/>
    </source>
</evidence>
<feature type="domain" description="HTH araC/xylS-type" evidence="5">
    <location>
        <begin position="216"/>
        <end position="317"/>
    </location>
</feature>
<keyword evidence="1" id="KW-0805">Transcription regulation</keyword>
<dbReference type="PROSITE" id="PS01124">
    <property type="entry name" value="HTH_ARAC_FAMILY_2"/>
    <property type="match status" value="1"/>
</dbReference>
<dbReference type="RefSeq" id="WP_307161954.1">
    <property type="nucleotide sequence ID" value="NZ_JAUSWV010000002.1"/>
</dbReference>
<evidence type="ECO:0000313" key="6">
    <source>
        <dbReference type="EMBL" id="MDQ0579458.1"/>
    </source>
</evidence>
<name>A0ABU0NL64_STRRH</name>
<proteinExistence type="predicted"/>
<dbReference type="PANTHER" id="PTHR46796">
    <property type="entry name" value="HTH-TYPE TRANSCRIPTIONAL ACTIVATOR RHAS-RELATED"/>
    <property type="match status" value="1"/>
</dbReference>
<dbReference type="PANTHER" id="PTHR46796:SF6">
    <property type="entry name" value="ARAC SUBFAMILY"/>
    <property type="match status" value="1"/>
</dbReference>
<dbReference type="InterPro" id="IPR020449">
    <property type="entry name" value="Tscrpt_reg_AraC-type_HTH"/>
</dbReference>
<evidence type="ECO:0000259" key="5">
    <source>
        <dbReference type="PROSITE" id="PS01124"/>
    </source>
</evidence>
<dbReference type="EMBL" id="JAUSWV010000002">
    <property type="protein sequence ID" value="MDQ0579458.1"/>
    <property type="molecule type" value="Genomic_DNA"/>
</dbReference>
<accession>A0ABU0NL64</accession>
<keyword evidence="2" id="KW-0238">DNA-binding</keyword>
<feature type="region of interest" description="Disordered" evidence="4">
    <location>
        <begin position="1"/>
        <end position="23"/>
    </location>
</feature>
<comment type="caution">
    <text evidence="6">The sequence shown here is derived from an EMBL/GenBank/DDBJ whole genome shotgun (WGS) entry which is preliminary data.</text>
</comment>